<evidence type="ECO:0000313" key="4">
    <source>
        <dbReference type="Proteomes" id="UP000494106"/>
    </source>
</evidence>
<comment type="caution">
    <text evidence="3">The sequence shown here is derived from an EMBL/GenBank/DDBJ whole genome shotgun (WGS) entry which is preliminary data.</text>
</comment>
<dbReference type="Proteomes" id="UP000494256">
    <property type="component" value="Unassembled WGS sequence"/>
</dbReference>
<organism evidence="3 5">
    <name type="scientific">Arctia plantaginis</name>
    <name type="common">Wood tiger moth</name>
    <name type="synonym">Phalaena plantaginis</name>
    <dbReference type="NCBI Taxonomy" id="874455"/>
    <lineage>
        <taxon>Eukaryota</taxon>
        <taxon>Metazoa</taxon>
        <taxon>Ecdysozoa</taxon>
        <taxon>Arthropoda</taxon>
        <taxon>Hexapoda</taxon>
        <taxon>Insecta</taxon>
        <taxon>Pterygota</taxon>
        <taxon>Neoptera</taxon>
        <taxon>Endopterygota</taxon>
        <taxon>Lepidoptera</taxon>
        <taxon>Glossata</taxon>
        <taxon>Ditrysia</taxon>
        <taxon>Noctuoidea</taxon>
        <taxon>Erebidae</taxon>
        <taxon>Arctiinae</taxon>
        <taxon>Arctia</taxon>
    </lineage>
</organism>
<dbReference type="OrthoDB" id="7453092at2759"/>
<gene>
    <name evidence="2" type="ORF">APLA_LOCUS6850</name>
    <name evidence="3" type="ORF">APLA_LOCUS8338</name>
</gene>
<dbReference type="EMBL" id="CADEBD010000308">
    <property type="protein sequence ID" value="CAB3238794.1"/>
    <property type="molecule type" value="Genomic_DNA"/>
</dbReference>
<dbReference type="AlphaFoldDB" id="A0A8S1A2C0"/>
<evidence type="ECO:0000256" key="1">
    <source>
        <dbReference type="SAM" id="MobiDB-lite"/>
    </source>
</evidence>
<evidence type="ECO:0000313" key="5">
    <source>
        <dbReference type="Proteomes" id="UP000494256"/>
    </source>
</evidence>
<name>A0A8S1A2C0_ARCPL</name>
<evidence type="ECO:0000313" key="3">
    <source>
        <dbReference type="EMBL" id="CAB3238794.1"/>
    </source>
</evidence>
<dbReference type="Proteomes" id="UP000494106">
    <property type="component" value="Unassembled WGS sequence"/>
</dbReference>
<reference evidence="4 5" key="1">
    <citation type="submission" date="2020-04" db="EMBL/GenBank/DDBJ databases">
        <authorList>
            <person name="Wallbank WR R."/>
            <person name="Pardo Diaz C."/>
            <person name="Kozak K."/>
            <person name="Martin S."/>
            <person name="Jiggins C."/>
            <person name="Moest M."/>
            <person name="Warren A I."/>
            <person name="Byers J.R.P. K."/>
            <person name="Montejo-Kovacevich G."/>
            <person name="Yen C E."/>
        </authorList>
    </citation>
    <scope>NUCLEOTIDE SEQUENCE [LARGE SCALE GENOMIC DNA]</scope>
</reference>
<proteinExistence type="predicted"/>
<accession>A0A8S1A2C0</accession>
<dbReference type="EMBL" id="CADEBC010000488">
    <property type="protein sequence ID" value="CAB3237133.1"/>
    <property type="molecule type" value="Genomic_DNA"/>
</dbReference>
<feature type="compositionally biased region" description="Basic residues" evidence="1">
    <location>
        <begin position="54"/>
        <end position="66"/>
    </location>
</feature>
<protein>
    <submittedName>
        <fullName evidence="3">Uncharacterized protein</fullName>
    </submittedName>
</protein>
<feature type="region of interest" description="Disordered" evidence="1">
    <location>
        <begin position="54"/>
        <end position="73"/>
    </location>
</feature>
<keyword evidence="4" id="KW-1185">Reference proteome</keyword>
<evidence type="ECO:0000313" key="2">
    <source>
        <dbReference type="EMBL" id="CAB3237133.1"/>
    </source>
</evidence>
<sequence>MRLTLMRIGALRVPSDDCRPNRRAEGLASGVTVKATLVVRFMRVSCINVTRRGRRRRAGRQAHRRAATGGEVAGLRRGGRATCHCAASALFAPWSPTLSGVAVLLSARRPGRRRALHRPAAPPAPQALCPPRSTPLLPSCYTRPAPKNFPHRAGKIDCAASPE</sequence>